<protein>
    <submittedName>
        <fullName evidence="2">PHOSPHOLIPASE-RELATED</fullName>
    </submittedName>
</protein>
<evidence type="ECO:0000313" key="2">
    <source>
        <dbReference type="EMBL" id="KAJ6726349.1"/>
    </source>
</evidence>
<reference evidence="2" key="2">
    <citation type="journal article" date="2023" name="Int. J. Mol. Sci.">
        <title>De Novo Assembly and Annotation of 11 Diverse Shrub Willow (Salix) Genomes Reveals Novel Gene Organization in Sex-Linked Regions.</title>
        <authorList>
            <person name="Hyden B."/>
            <person name="Feng K."/>
            <person name="Yates T.B."/>
            <person name="Jawdy S."/>
            <person name="Cereghino C."/>
            <person name="Smart L.B."/>
            <person name="Muchero W."/>
        </authorList>
    </citation>
    <scope>NUCLEOTIDE SEQUENCE</scope>
    <source>
        <tissue evidence="2">Shoot tip</tissue>
    </source>
</reference>
<dbReference type="InterPro" id="IPR022742">
    <property type="entry name" value="Hydrolase_4"/>
</dbReference>
<organism evidence="2 3">
    <name type="scientific">Salix purpurea</name>
    <name type="common">Purple osier willow</name>
    <dbReference type="NCBI Taxonomy" id="77065"/>
    <lineage>
        <taxon>Eukaryota</taxon>
        <taxon>Viridiplantae</taxon>
        <taxon>Streptophyta</taxon>
        <taxon>Embryophyta</taxon>
        <taxon>Tracheophyta</taxon>
        <taxon>Spermatophyta</taxon>
        <taxon>Magnoliopsida</taxon>
        <taxon>eudicotyledons</taxon>
        <taxon>Gunneridae</taxon>
        <taxon>Pentapetalae</taxon>
        <taxon>rosids</taxon>
        <taxon>fabids</taxon>
        <taxon>Malpighiales</taxon>
        <taxon>Salicaceae</taxon>
        <taxon>Saliceae</taxon>
        <taxon>Salix</taxon>
    </lineage>
</organism>
<dbReference type="PANTHER" id="PTHR11614">
    <property type="entry name" value="PHOSPHOLIPASE-RELATED"/>
    <property type="match status" value="1"/>
</dbReference>
<dbReference type="Gene3D" id="3.40.50.1820">
    <property type="entry name" value="alpha/beta hydrolase"/>
    <property type="match status" value="1"/>
</dbReference>
<gene>
    <name evidence="2" type="ORF">OIU79_004492</name>
</gene>
<dbReference type="Pfam" id="PF12146">
    <property type="entry name" value="Hydrolase_4"/>
    <property type="match status" value="1"/>
</dbReference>
<dbReference type="InterPro" id="IPR051044">
    <property type="entry name" value="MAG_DAG_Lipase"/>
</dbReference>
<evidence type="ECO:0000259" key="1">
    <source>
        <dbReference type="Pfam" id="PF12146"/>
    </source>
</evidence>
<keyword evidence="3" id="KW-1185">Reference proteome</keyword>
<accession>A0A9Q0UAA1</accession>
<dbReference type="InterPro" id="IPR029058">
    <property type="entry name" value="AB_hydrolase_fold"/>
</dbReference>
<dbReference type="PRINTS" id="PR00111">
    <property type="entry name" value="ABHYDROLASE"/>
</dbReference>
<reference evidence="2" key="1">
    <citation type="submission" date="2022-11" db="EMBL/GenBank/DDBJ databases">
        <authorList>
            <person name="Hyden B.L."/>
            <person name="Feng K."/>
            <person name="Yates T."/>
            <person name="Jawdy S."/>
            <person name="Smart L.B."/>
            <person name="Muchero W."/>
        </authorList>
    </citation>
    <scope>NUCLEOTIDE SEQUENCE</scope>
    <source>
        <tissue evidence="2">Shoot tip</tissue>
    </source>
</reference>
<name>A0A9Q0UAA1_SALPP</name>
<dbReference type="SUPFAM" id="SSF53474">
    <property type="entry name" value="alpha/beta-Hydrolases"/>
    <property type="match status" value="1"/>
</dbReference>
<dbReference type="InterPro" id="IPR000073">
    <property type="entry name" value="AB_hydrolase_1"/>
</dbReference>
<dbReference type="Proteomes" id="UP001151532">
    <property type="component" value="Chromosome 8"/>
</dbReference>
<dbReference type="AlphaFoldDB" id="A0A9Q0UAA1"/>
<feature type="domain" description="Serine aminopeptidase S33" evidence="1">
    <location>
        <begin position="143"/>
        <end position="429"/>
    </location>
</feature>
<comment type="caution">
    <text evidence="2">The sequence shown here is derived from an EMBL/GenBank/DDBJ whole genome shotgun (WGS) entry which is preliminary data.</text>
</comment>
<sequence length="451" mass="50637">MELSFALRLQPPNHSLSPQKLESPTTHPLKQFLPIISLPEINPNTKPFLNLSRTRHSTIVTAKLKKPMDDVSEELNLIASQNLDYAPARRRVRSAFIQVQQELDHPLFKVAPPGIKTYEWYEWNSRGLEIFCKRWMPEPGVRMKGAVCICHGYGDTCTFFFEGIAKQIAAYGYGVYALDHPGFGLSDGLHGYIPSFDELADNVIEQYTKIQGRPELRGLPCFLLGQSMGGAVALKAHLKEPRAWDGIILVAPMCRFSAAKEIGSEPLERSALAMSPLMGQCHMILLLQADHDYLIITIGEIAEDVQPPAPVLKALMLLSKVMPKAKFLPQKDLAKLCFRDLKKRKMADYNVICYNDRMRLKTAVELLNATNDIEEQVEKISSPLLILHGAADKVTDPLVSQFLYEKVSSKDKTLKLYEGGYHSILEGEPDARISEVFDDIISWLDSRSSAK</sequence>
<proteinExistence type="predicted"/>
<dbReference type="EMBL" id="JAPFFK010000013">
    <property type="protein sequence ID" value="KAJ6726349.1"/>
    <property type="molecule type" value="Genomic_DNA"/>
</dbReference>
<dbReference type="OrthoDB" id="2498029at2759"/>
<evidence type="ECO:0000313" key="3">
    <source>
        <dbReference type="Proteomes" id="UP001151532"/>
    </source>
</evidence>